<dbReference type="EMBL" id="RWJF01000001">
    <property type="protein sequence ID" value="RST29594.1"/>
    <property type="molecule type" value="Genomic_DNA"/>
</dbReference>
<evidence type="ECO:0000259" key="2">
    <source>
        <dbReference type="PROSITE" id="PS50883"/>
    </source>
</evidence>
<dbReference type="Gene3D" id="3.30.70.270">
    <property type="match status" value="1"/>
</dbReference>
<proteinExistence type="predicted"/>
<dbReference type="PROSITE" id="PS50887">
    <property type="entry name" value="GGDEF"/>
    <property type="match status" value="1"/>
</dbReference>
<dbReference type="Gene3D" id="3.20.20.450">
    <property type="entry name" value="EAL domain"/>
    <property type="match status" value="1"/>
</dbReference>
<keyword evidence="5" id="KW-1185">Reference proteome</keyword>
<evidence type="ECO:0000313" key="4">
    <source>
        <dbReference type="EMBL" id="RST29594.1"/>
    </source>
</evidence>
<dbReference type="InterPro" id="IPR001633">
    <property type="entry name" value="EAL_dom"/>
</dbReference>
<keyword evidence="1" id="KW-1133">Transmembrane helix</keyword>
<keyword evidence="1" id="KW-0472">Membrane</keyword>
<dbReference type="CDD" id="cd01949">
    <property type="entry name" value="GGDEF"/>
    <property type="match status" value="1"/>
</dbReference>
<evidence type="ECO:0000259" key="3">
    <source>
        <dbReference type="PROSITE" id="PS50887"/>
    </source>
</evidence>
<protein>
    <submittedName>
        <fullName evidence="4">EAL domain-containing protein</fullName>
    </submittedName>
</protein>
<dbReference type="CDD" id="cd01948">
    <property type="entry name" value="EAL"/>
    <property type="match status" value="1"/>
</dbReference>
<dbReference type="AlphaFoldDB" id="A0A3S0EKA0"/>
<dbReference type="SMART" id="SM00267">
    <property type="entry name" value="GGDEF"/>
    <property type="match status" value="1"/>
</dbReference>
<dbReference type="InterPro" id="IPR043128">
    <property type="entry name" value="Rev_trsase/Diguanyl_cyclase"/>
</dbReference>
<gene>
    <name evidence="4" type="ORF">HMF7854_01165</name>
</gene>
<evidence type="ECO:0000256" key="1">
    <source>
        <dbReference type="SAM" id="Phobius"/>
    </source>
</evidence>
<evidence type="ECO:0000313" key="5">
    <source>
        <dbReference type="Proteomes" id="UP000274661"/>
    </source>
</evidence>
<feature type="domain" description="GGDEF" evidence="3">
    <location>
        <begin position="361"/>
        <end position="491"/>
    </location>
</feature>
<dbReference type="SUPFAM" id="SSF55073">
    <property type="entry name" value="Nucleotide cyclase"/>
    <property type="match status" value="1"/>
</dbReference>
<dbReference type="InterPro" id="IPR052155">
    <property type="entry name" value="Biofilm_reg_signaling"/>
</dbReference>
<dbReference type="Pfam" id="PF00563">
    <property type="entry name" value="EAL"/>
    <property type="match status" value="1"/>
</dbReference>
<accession>A0A3S0EKA0</accession>
<comment type="caution">
    <text evidence="4">The sequence shown here is derived from an EMBL/GenBank/DDBJ whole genome shotgun (WGS) entry which is preliminary data.</text>
</comment>
<dbReference type="PANTHER" id="PTHR44757:SF2">
    <property type="entry name" value="BIOFILM ARCHITECTURE MAINTENANCE PROTEIN MBAA"/>
    <property type="match status" value="1"/>
</dbReference>
<sequence>MTHAAPACAERPRCGIQISDSEQEALCADPSLRVNSILVGIGSIIAAALALLTCVMLVGYNQSMRLGYERERQQVENGFARRLGELRADLASVTFWDEAVERTAIRRDRAWAEDNIGQWLAQFYGVDQSFLVDGRGQLWLAFENGRPAPARRYHALEPRLADLLRSARARSDRLADERRPSSSGFAVSAGSNLADSRLMMVDGQPSYVIATPILPDFGRVAQPVDGYMMLVAVHRIDPALLHQLSAGLLVKPLHLQRVSEPYREAEGHFVLPVAGLSGGDRLELRWHRDGRGRDLMLSALPLLAVLMALFILVAVLGVRHVRRATGNLLVSRFEANHDELTRLPNRRLLTRRLADHLAHDEPIALMFIDLDRFKQVNDLWGHAEGDRVIRHTAARLRTAVGEGVVARFGGDEFVVLLTGSADEAERIGRNILIALREPYQIMGKPVTLAGSVGIALAPFHGRQPGELMRKADLALYRAKSLGRNRMVIFDSAMDAALQERQQLELELRNAIRDDCFNIVYQPQVCRVTGRIAGVEALARWTRPDGRPVEPSLFITIAEEAGIVSELDALVLRQACREASGWHELVLAVNVSPQELRTPHYAKLVRDVLAESGLPPQRLRLEITETALLEDKTMVAYTVRELSRLGVRFTLDDFGTGYSSLDHLRTLQLEGMKIDRSFVADLGREPESITLITSIIALGHALGLSVTAEGVETKQQLALLRAAGCDEFQGYLFGHPVSAEELRRRLRLPRAA</sequence>
<dbReference type="Pfam" id="PF00990">
    <property type="entry name" value="GGDEF"/>
    <property type="match status" value="1"/>
</dbReference>
<dbReference type="PANTHER" id="PTHR44757">
    <property type="entry name" value="DIGUANYLATE CYCLASE DGCP"/>
    <property type="match status" value="1"/>
</dbReference>
<dbReference type="PROSITE" id="PS50883">
    <property type="entry name" value="EAL"/>
    <property type="match status" value="1"/>
</dbReference>
<dbReference type="SUPFAM" id="SSF141868">
    <property type="entry name" value="EAL domain-like"/>
    <property type="match status" value="1"/>
</dbReference>
<dbReference type="Proteomes" id="UP000274661">
    <property type="component" value="Unassembled WGS sequence"/>
</dbReference>
<dbReference type="NCBIfam" id="TIGR00254">
    <property type="entry name" value="GGDEF"/>
    <property type="match status" value="1"/>
</dbReference>
<organism evidence="4 5">
    <name type="scientific">Sphingomonas ginkgonis</name>
    <dbReference type="NCBI Taxonomy" id="2315330"/>
    <lineage>
        <taxon>Bacteria</taxon>
        <taxon>Pseudomonadati</taxon>
        <taxon>Pseudomonadota</taxon>
        <taxon>Alphaproteobacteria</taxon>
        <taxon>Sphingomonadales</taxon>
        <taxon>Sphingomonadaceae</taxon>
        <taxon>Sphingomonas</taxon>
    </lineage>
</organism>
<dbReference type="InterPro" id="IPR029787">
    <property type="entry name" value="Nucleotide_cyclase"/>
</dbReference>
<dbReference type="SMART" id="SM00052">
    <property type="entry name" value="EAL"/>
    <property type="match status" value="1"/>
</dbReference>
<feature type="transmembrane region" description="Helical" evidence="1">
    <location>
        <begin position="37"/>
        <end position="60"/>
    </location>
</feature>
<feature type="transmembrane region" description="Helical" evidence="1">
    <location>
        <begin position="295"/>
        <end position="318"/>
    </location>
</feature>
<dbReference type="InterPro" id="IPR007892">
    <property type="entry name" value="CHASE4"/>
</dbReference>
<dbReference type="OrthoDB" id="9814202at2"/>
<keyword evidence="1" id="KW-0812">Transmembrane</keyword>
<dbReference type="InterPro" id="IPR000160">
    <property type="entry name" value="GGDEF_dom"/>
</dbReference>
<feature type="domain" description="EAL" evidence="2">
    <location>
        <begin position="500"/>
        <end position="749"/>
    </location>
</feature>
<name>A0A3S0EKA0_9SPHN</name>
<dbReference type="InterPro" id="IPR035919">
    <property type="entry name" value="EAL_sf"/>
</dbReference>
<dbReference type="Pfam" id="PF05228">
    <property type="entry name" value="CHASE4"/>
    <property type="match status" value="1"/>
</dbReference>
<reference evidence="4 5" key="1">
    <citation type="submission" date="2018-12" db="EMBL/GenBank/DDBJ databases">
        <title>Sphingomonas sp. HMF7854 Genome sequencing and assembly.</title>
        <authorList>
            <person name="Cha I."/>
            <person name="Kang H."/>
            <person name="Kim H."/>
            <person name="Kang J."/>
            <person name="Joh K."/>
        </authorList>
    </citation>
    <scope>NUCLEOTIDE SEQUENCE [LARGE SCALE GENOMIC DNA]</scope>
    <source>
        <strain evidence="4 5">HMF7854</strain>
    </source>
</reference>
<dbReference type="RefSeq" id="WP_126717434.1">
    <property type="nucleotide sequence ID" value="NZ_RWJF01000001.1"/>
</dbReference>